<dbReference type="Gene3D" id="3.30.420.280">
    <property type="match status" value="1"/>
</dbReference>
<dbReference type="OrthoDB" id="7594379at2"/>
<name>A0A371X708_9HYPH</name>
<sequence length="247" mass="27647">MPEISPSRFMIQAGWDDVPHLTEKTKKDLLNSTPPFLRDARSKGIPSLGAGAIYPIQLEEVSVKPFAIPRHWKKGYALDVGWNRTAALWGAQNPNDGVIYCYAEHYRGQAEPVIHATAIKARGAWIKGAIDPASRGRSQKDGEQLFEAYENQGLNLVPALNGVESGLYVCWEGLSLGRIKIFTTLQNFAAEYRLYRRDEHGKIIKKHDHLMDTFRYLIVNWDQIAAVQAPERYGDMGSGISDTTAGY</sequence>
<dbReference type="AlphaFoldDB" id="A0A371X708"/>
<dbReference type="Pfam" id="PF17289">
    <property type="entry name" value="Terminase_6C"/>
    <property type="match status" value="1"/>
</dbReference>
<organism evidence="3 4">
    <name type="scientific">Fulvimarina endophytica</name>
    <dbReference type="NCBI Taxonomy" id="2293836"/>
    <lineage>
        <taxon>Bacteria</taxon>
        <taxon>Pseudomonadati</taxon>
        <taxon>Pseudomonadota</taxon>
        <taxon>Alphaproteobacteria</taxon>
        <taxon>Hyphomicrobiales</taxon>
        <taxon>Aurantimonadaceae</taxon>
        <taxon>Fulvimarina</taxon>
    </lineage>
</organism>
<dbReference type="RefSeq" id="WP_116681906.1">
    <property type="nucleotide sequence ID" value="NZ_QURL01000002.1"/>
</dbReference>
<proteinExistence type="predicted"/>
<evidence type="ECO:0000259" key="2">
    <source>
        <dbReference type="Pfam" id="PF17289"/>
    </source>
</evidence>
<keyword evidence="4" id="KW-1185">Reference proteome</keyword>
<dbReference type="InterPro" id="IPR035421">
    <property type="entry name" value="Terminase_6C"/>
</dbReference>
<evidence type="ECO:0000256" key="1">
    <source>
        <dbReference type="ARBA" id="ARBA00022612"/>
    </source>
</evidence>
<feature type="domain" description="Terminase large subunit gp17-like C-terminal" evidence="2">
    <location>
        <begin position="85"/>
        <end position="219"/>
    </location>
</feature>
<protein>
    <recommendedName>
        <fullName evidence="2">Terminase large subunit gp17-like C-terminal domain-containing protein</fullName>
    </recommendedName>
</protein>
<evidence type="ECO:0000313" key="4">
    <source>
        <dbReference type="Proteomes" id="UP000264310"/>
    </source>
</evidence>
<evidence type="ECO:0000313" key="3">
    <source>
        <dbReference type="EMBL" id="RFC65008.1"/>
    </source>
</evidence>
<dbReference type="EMBL" id="QURL01000002">
    <property type="protein sequence ID" value="RFC65008.1"/>
    <property type="molecule type" value="Genomic_DNA"/>
</dbReference>
<dbReference type="Proteomes" id="UP000264310">
    <property type="component" value="Unassembled WGS sequence"/>
</dbReference>
<comment type="caution">
    <text evidence="3">The sequence shown here is derived from an EMBL/GenBank/DDBJ whole genome shotgun (WGS) entry which is preliminary data.</text>
</comment>
<reference evidence="3 4" key="1">
    <citation type="submission" date="2018-08" db="EMBL/GenBank/DDBJ databases">
        <title>Fulvimarina sp. 85, whole genome shotgun sequence.</title>
        <authorList>
            <person name="Tuo L."/>
        </authorList>
    </citation>
    <scope>NUCLEOTIDE SEQUENCE [LARGE SCALE GENOMIC DNA]</scope>
    <source>
        <strain evidence="3 4">85</strain>
    </source>
</reference>
<accession>A0A371X708</accession>
<gene>
    <name evidence="3" type="ORF">DYI37_03845</name>
</gene>
<keyword evidence="1" id="KW-1188">Viral release from host cell</keyword>